<keyword evidence="2" id="KW-1185">Reference proteome</keyword>
<name>A0A0D2JW56_9BACT</name>
<proteinExistence type="predicted"/>
<dbReference type="InParanoid" id="A0A0D2JW56"/>
<organism evidence="1 2">
    <name type="scientific">Dethiosulfatarculus sandiegensis</name>
    <dbReference type="NCBI Taxonomy" id="1429043"/>
    <lineage>
        <taxon>Bacteria</taxon>
        <taxon>Pseudomonadati</taxon>
        <taxon>Thermodesulfobacteriota</taxon>
        <taxon>Desulfarculia</taxon>
        <taxon>Desulfarculales</taxon>
        <taxon>Desulfarculaceae</taxon>
        <taxon>Dethiosulfatarculus</taxon>
    </lineage>
</organism>
<evidence type="ECO:0000313" key="1">
    <source>
        <dbReference type="EMBL" id="KIX13845.1"/>
    </source>
</evidence>
<dbReference type="STRING" id="1429043.X474_11245"/>
<comment type="caution">
    <text evidence="1">The sequence shown here is derived from an EMBL/GenBank/DDBJ whole genome shotgun (WGS) entry which is preliminary data.</text>
</comment>
<accession>A0A0D2JW56</accession>
<dbReference type="AlphaFoldDB" id="A0A0D2JW56"/>
<dbReference type="Proteomes" id="UP000032233">
    <property type="component" value="Unassembled WGS sequence"/>
</dbReference>
<reference evidence="1 2" key="1">
    <citation type="submission" date="2013-11" db="EMBL/GenBank/DDBJ databases">
        <title>Metagenomic analysis of a methanogenic consortium involved in long chain n-alkane degradation.</title>
        <authorList>
            <person name="Davidova I.A."/>
            <person name="Callaghan A.V."/>
            <person name="Wawrik B."/>
            <person name="Pruitt S."/>
            <person name="Marks C."/>
            <person name="Duncan K.E."/>
            <person name="Suflita J.M."/>
        </authorList>
    </citation>
    <scope>NUCLEOTIDE SEQUENCE [LARGE SCALE GENOMIC DNA]</scope>
    <source>
        <strain evidence="1 2">SPR</strain>
    </source>
</reference>
<gene>
    <name evidence="1" type="ORF">X474_11245</name>
</gene>
<sequence length="48" mass="5411">MSGGMLPAAFRTSRETYPSQLDNCKKMRVRVWSDSGFNAMLNKKTVSI</sequence>
<dbReference type="EMBL" id="AZAC01000014">
    <property type="protein sequence ID" value="KIX13845.1"/>
    <property type="molecule type" value="Genomic_DNA"/>
</dbReference>
<evidence type="ECO:0000313" key="2">
    <source>
        <dbReference type="Proteomes" id="UP000032233"/>
    </source>
</evidence>
<protein>
    <submittedName>
        <fullName evidence="1">Uncharacterized protein</fullName>
    </submittedName>
</protein>